<evidence type="ECO:0000313" key="1">
    <source>
        <dbReference type="EMBL" id="GFD55359.1"/>
    </source>
</evidence>
<reference evidence="1" key="1">
    <citation type="journal article" date="2019" name="Sci. Rep.">
        <title>Draft genome of Tanacetum cinerariifolium, the natural source of mosquito coil.</title>
        <authorList>
            <person name="Yamashiro T."/>
            <person name="Shiraishi A."/>
            <person name="Satake H."/>
            <person name="Nakayama K."/>
        </authorList>
    </citation>
    <scope>NUCLEOTIDE SEQUENCE</scope>
</reference>
<comment type="caution">
    <text evidence="1">The sequence shown here is derived from an EMBL/GenBank/DDBJ whole genome shotgun (WGS) entry which is preliminary data.</text>
</comment>
<gene>
    <name evidence="1" type="ORF">Tci_927328</name>
</gene>
<name>A0A699X747_TANCI</name>
<organism evidence="1">
    <name type="scientific">Tanacetum cinerariifolium</name>
    <name type="common">Dalmatian daisy</name>
    <name type="synonym">Chrysanthemum cinerariifolium</name>
    <dbReference type="NCBI Taxonomy" id="118510"/>
    <lineage>
        <taxon>Eukaryota</taxon>
        <taxon>Viridiplantae</taxon>
        <taxon>Streptophyta</taxon>
        <taxon>Embryophyta</taxon>
        <taxon>Tracheophyta</taxon>
        <taxon>Spermatophyta</taxon>
        <taxon>Magnoliopsida</taxon>
        <taxon>eudicotyledons</taxon>
        <taxon>Gunneridae</taxon>
        <taxon>Pentapetalae</taxon>
        <taxon>asterids</taxon>
        <taxon>campanulids</taxon>
        <taxon>Asterales</taxon>
        <taxon>Asteraceae</taxon>
        <taxon>Asteroideae</taxon>
        <taxon>Anthemideae</taxon>
        <taxon>Anthemidinae</taxon>
        <taxon>Tanacetum</taxon>
    </lineage>
</organism>
<dbReference type="EMBL" id="BKCJ011816933">
    <property type="protein sequence ID" value="GFD55359.1"/>
    <property type="molecule type" value="Genomic_DNA"/>
</dbReference>
<sequence>AGKAVDAFHQEHVTAACILEQPDQLRSMGMGTTHIFHVARRYRIAVALGKLLKVVAGLSLRVVPGVNRENG</sequence>
<protein>
    <submittedName>
        <fullName evidence="1">Uncharacterized protein</fullName>
    </submittedName>
</protein>
<proteinExistence type="predicted"/>
<feature type="non-terminal residue" evidence="1">
    <location>
        <position position="1"/>
    </location>
</feature>
<dbReference type="AlphaFoldDB" id="A0A699X747"/>
<accession>A0A699X747</accession>